<dbReference type="EMBL" id="CP037901">
    <property type="protein sequence ID" value="QBP14093.1"/>
    <property type="molecule type" value="Genomic_DNA"/>
</dbReference>
<dbReference type="Proteomes" id="UP000253772">
    <property type="component" value="Chromosome c2"/>
</dbReference>
<gene>
    <name evidence="1" type="ORF">DDF84_020965</name>
</gene>
<proteinExistence type="predicted"/>
<evidence type="ECO:0000313" key="1">
    <source>
        <dbReference type="EMBL" id="QBP14093.1"/>
    </source>
</evidence>
<dbReference type="PROSITE" id="PS01124">
    <property type="entry name" value="HTH_ARAC_FAMILY_2"/>
    <property type="match status" value="1"/>
</dbReference>
<dbReference type="SUPFAM" id="SSF46689">
    <property type="entry name" value="Homeodomain-like"/>
    <property type="match status" value="1"/>
</dbReference>
<dbReference type="InterPro" id="IPR009057">
    <property type="entry name" value="Homeodomain-like_sf"/>
</dbReference>
<sequence length="321" mass="35510">MGNELGQLQRWSTDLVPATQRREYFQAATESAIIPFQFETPYSPDLSAKIEALALGPVTVMHVAGSPHIARSTAVEISRQRARCLNLVLSRNVPWNLSYQSRVSMRPMDSFITDSQQALSLDIAFDYDFVNIGFDPQWLSEWVPQTGAVVGRQFGADSRWAVALNTFIAALQPTTILNAPLPPRLIVDQLGALILLASSGPDQVATHKHEISKPLNERILDCIRSRCTESTLIAPQVAADLGISVRSLHRALAAQNETFGFLLMKARIDIAVRQLSSPAFNRLTVAAIGRRCGFTDDSHFTRVFRRHVGVTPLALRRARLA</sequence>
<dbReference type="Pfam" id="PF12833">
    <property type="entry name" value="HTH_18"/>
    <property type="match status" value="1"/>
</dbReference>
<dbReference type="GO" id="GO:0000976">
    <property type="term" value="F:transcription cis-regulatory region binding"/>
    <property type="evidence" value="ECO:0007669"/>
    <property type="project" value="TreeGrafter"/>
</dbReference>
<dbReference type="InterPro" id="IPR018062">
    <property type="entry name" value="HTH_AraC-typ_CS"/>
</dbReference>
<evidence type="ECO:0000313" key="2">
    <source>
        <dbReference type="Proteomes" id="UP000253772"/>
    </source>
</evidence>
<name>A0A2L0X3M1_9BURK</name>
<reference evidence="1 2" key="1">
    <citation type="submission" date="2019-03" db="EMBL/GenBank/DDBJ databases">
        <title>Comparative insights into the high quality Complete genome sequence of highly metal resistant Cupriavidus metallidurans strain BS1 isolated from a gold-copper mine.</title>
        <authorList>
            <person name="Mazhar H.S."/>
            <person name="Rensing C."/>
        </authorList>
    </citation>
    <scope>NUCLEOTIDE SEQUENCE [LARGE SCALE GENOMIC DNA]</scope>
    <source>
        <strain evidence="1 2">BS1</strain>
    </source>
</reference>
<dbReference type="PROSITE" id="PS00041">
    <property type="entry name" value="HTH_ARAC_FAMILY_1"/>
    <property type="match status" value="1"/>
</dbReference>
<dbReference type="OrthoDB" id="9178898at2"/>
<dbReference type="AlphaFoldDB" id="A0A2L0X3M1"/>
<accession>A0A2L0X3M1</accession>
<organism evidence="1 2">
    <name type="scientific">Cupriavidus metallidurans</name>
    <dbReference type="NCBI Taxonomy" id="119219"/>
    <lineage>
        <taxon>Bacteria</taxon>
        <taxon>Pseudomonadati</taxon>
        <taxon>Pseudomonadota</taxon>
        <taxon>Betaproteobacteria</taxon>
        <taxon>Burkholderiales</taxon>
        <taxon>Burkholderiaceae</taxon>
        <taxon>Cupriavidus</taxon>
    </lineage>
</organism>
<dbReference type="InterPro" id="IPR018060">
    <property type="entry name" value="HTH_AraC"/>
</dbReference>
<dbReference type="GO" id="GO:0005829">
    <property type="term" value="C:cytosol"/>
    <property type="evidence" value="ECO:0007669"/>
    <property type="project" value="TreeGrafter"/>
</dbReference>
<dbReference type="PANTHER" id="PTHR47894:SF1">
    <property type="entry name" value="HTH-TYPE TRANSCRIPTIONAL REGULATOR VQSM"/>
    <property type="match status" value="1"/>
</dbReference>
<dbReference type="PANTHER" id="PTHR47894">
    <property type="entry name" value="HTH-TYPE TRANSCRIPTIONAL REGULATOR GADX"/>
    <property type="match status" value="1"/>
</dbReference>
<protein>
    <submittedName>
        <fullName evidence="1">AraC family transcriptional regulator</fullName>
    </submittedName>
</protein>
<dbReference type="RefSeq" id="WP_017514045.1">
    <property type="nucleotide sequence ID" value="NZ_CP026544.1"/>
</dbReference>
<dbReference type="SMART" id="SM00342">
    <property type="entry name" value="HTH_ARAC"/>
    <property type="match status" value="1"/>
</dbReference>
<dbReference type="InterPro" id="IPR020449">
    <property type="entry name" value="Tscrpt_reg_AraC-type_HTH"/>
</dbReference>
<dbReference type="GO" id="GO:0003700">
    <property type="term" value="F:DNA-binding transcription factor activity"/>
    <property type="evidence" value="ECO:0007669"/>
    <property type="project" value="InterPro"/>
</dbReference>
<dbReference type="PRINTS" id="PR00032">
    <property type="entry name" value="HTHARAC"/>
</dbReference>
<dbReference type="Gene3D" id="1.10.10.60">
    <property type="entry name" value="Homeodomain-like"/>
    <property type="match status" value="1"/>
</dbReference>